<accession>G7KXW9</accession>
<evidence type="ECO:0000313" key="3">
    <source>
        <dbReference type="Proteomes" id="UP000002051"/>
    </source>
</evidence>
<name>G7KXW9_MEDTR</name>
<protein>
    <recommendedName>
        <fullName evidence="4">P-loop containing nucleoside triphosphate hydrolase</fullName>
    </recommendedName>
</protein>
<reference evidence="1 3" key="1">
    <citation type="journal article" date="2011" name="Nature">
        <title>The Medicago genome provides insight into the evolution of rhizobial symbioses.</title>
        <authorList>
            <person name="Young N.D."/>
            <person name="Debelle F."/>
            <person name="Oldroyd G.E."/>
            <person name="Geurts R."/>
            <person name="Cannon S.B."/>
            <person name="Udvardi M.K."/>
            <person name="Benedito V.A."/>
            <person name="Mayer K.F."/>
            <person name="Gouzy J."/>
            <person name="Schoof H."/>
            <person name="Van de Peer Y."/>
            <person name="Proost S."/>
            <person name="Cook D.R."/>
            <person name="Meyers B.C."/>
            <person name="Spannagl M."/>
            <person name="Cheung F."/>
            <person name="De Mita S."/>
            <person name="Krishnakumar V."/>
            <person name="Gundlach H."/>
            <person name="Zhou S."/>
            <person name="Mudge J."/>
            <person name="Bharti A.K."/>
            <person name="Murray J.D."/>
            <person name="Naoumkina M.A."/>
            <person name="Rosen B."/>
            <person name="Silverstein K.A."/>
            <person name="Tang H."/>
            <person name="Rombauts S."/>
            <person name="Zhao P.X."/>
            <person name="Zhou P."/>
            <person name="Barbe V."/>
            <person name="Bardou P."/>
            <person name="Bechner M."/>
            <person name="Bellec A."/>
            <person name="Berger A."/>
            <person name="Berges H."/>
            <person name="Bidwell S."/>
            <person name="Bisseling T."/>
            <person name="Choisne N."/>
            <person name="Couloux A."/>
            <person name="Denny R."/>
            <person name="Deshpande S."/>
            <person name="Dai X."/>
            <person name="Doyle J.J."/>
            <person name="Dudez A.M."/>
            <person name="Farmer A.D."/>
            <person name="Fouteau S."/>
            <person name="Franken C."/>
            <person name="Gibelin C."/>
            <person name="Gish J."/>
            <person name="Goldstein S."/>
            <person name="Gonzalez A.J."/>
            <person name="Green P.J."/>
            <person name="Hallab A."/>
            <person name="Hartog M."/>
            <person name="Hua A."/>
            <person name="Humphray S.J."/>
            <person name="Jeong D.H."/>
            <person name="Jing Y."/>
            <person name="Jocker A."/>
            <person name="Kenton S.M."/>
            <person name="Kim D.J."/>
            <person name="Klee K."/>
            <person name="Lai H."/>
            <person name="Lang C."/>
            <person name="Lin S."/>
            <person name="Macmil S.L."/>
            <person name="Magdelenat G."/>
            <person name="Matthews L."/>
            <person name="McCorrison J."/>
            <person name="Monaghan E.L."/>
            <person name="Mun J.H."/>
            <person name="Najar F.Z."/>
            <person name="Nicholson C."/>
            <person name="Noirot C."/>
            <person name="O'Bleness M."/>
            <person name="Paule C.R."/>
            <person name="Poulain J."/>
            <person name="Prion F."/>
            <person name="Qin B."/>
            <person name="Qu C."/>
            <person name="Retzel E.F."/>
            <person name="Riddle C."/>
            <person name="Sallet E."/>
            <person name="Samain S."/>
            <person name="Samson N."/>
            <person name="Sanders I."/>
            <person name="Saurat O."/>
            <person name="Scarpelli C."/>
            <person name="Schiex T."/>
            <person name="Segurens B."/>
            <person name="Severin A.J."/>
            <person name="Sherrier D.J."/>
            <person name="Shi R."/>
            <person name="Sims S."/>
            <person name="Singer S.R."/>
            <person name="Sinharoy S."/>
            <person name="Sterck L."/>
            <person name="Viollet A."/>
            <person name="Wang B.B."/>
            <person name="Wang K."/>
            <person name="Wang M."/>
            <person name="Wang X."/>
            <person name="Warfsmann J."/>
            <person name="Weissenbach J."/>
            <person name="White D.D."/>
            <person name="White J.D."/>
            <person name="Wiley G.B."/>
            <person name="Wincker P."/>
            <person name="Xing Y."/>
            <person name="Yang L."/>
            <person name="Yao Z."/>
            <person name="Ying F."/>
            <person name="Zhai J."/>
            <person name="Zhou L."/>
            <person name="Zuber A."/>
            <person name="Denarie J."/>
            <person name="Dixon R.A."/>
            <person name="May G.D."/>
            <person name="Schwartz D.C."/>
            <person name="Rogers J."/>
            <person name="Quetier F."/>
            <person name="Town C.D."/>
            <person name="Roe B.A."/>
        </authorList>
    </citation>
    <scope>NUCLEOTIDE SEQUENCE [LARGE SCALE GENOMIC DNA]</scope>
    <source>
        <strain evidence="1">A17</strain>
        <strain evidence="2 3">cv. Jemalong A17</strain>
    </source>
</reference>
<dbReference type="HOGENOM" id="CLU_2516082_0_0_1"/>
<evidence type="ECO:0008006" key="4">
    <source>
        <dbReference type="Google" id="ProtNLM"/>
    </source>
</evidence>
<dbReference type="EMBL" id="CM001223">
    <property type="protein sequence ID" value="AES78134.1"/>
    <property type="molecule type" value="Genomic_DNA"/>
</dbReference>
<dbReference type="Gene3D" id="3.40.50.300">
    <property type="entry name" value="P-loop containing nucleotide triphosphate hydrolases"/>
    <property type="match status" value="1"/>
</dbReference>
<organism evidence="1 3">
    <name type="scientific">Medicago truncatula</name>
    <name type="common">Barrel medic</name>
    <name type="synonym">Medicago tribuloides</name>
    <dbReference type="NCBI Taxonomy" id="3880"/>
    <lineage>
        <taxon>Eukaryota</taxon>
        <taxon>Viridiplantae</taxon>
        <taxon>Streptophyta</taxon>
        <taxon>Embryophyta</taxon>
        <taxon>Tracheophyta</taxon>
        <taxon>Spermatophyta</taxon>
        <taxon>Magnoliopsida</taxon>
        <taxon>eudicotyledons</taxon>
        <taxon>Gunneridae</taxon>
        <taxon>Pentapetalae</taxon>
        <taxon>rosids</taxon>
        <taxon>fabids</taxon>
        <taxon>Fabales</taxon>
        <taxon>Fabaceae</taxon>
        <taxon>Papilionoideae</taxon>
        <taxon>50 kb inversion clade</taxon>
        <taxon>NPAAA clade</taxon>
        <taxon>Hologalegina</taxon>
        <taxon>IRL clade</taxon>
        <taxon>Trifolieae</taxon>
        <taxon>Medicago</taxon>
    </lineage>
</organism>
<gene>
    <name evidence="1" type="ordered locus">MTR_7g024990</name>
</gene>
<evidence type="ECO:0000313" key="2">
    <source>
        <dbReference type="EnsemblPlants" id="AES78134"/>
    </source>
</evidence>
<reference evidence="2" key="3">
    <citation type="submission" date="2015-04" db="UniProtKB">
        <authorList>
            <consortium name="EnsemblPlants"/>
        </authorList>
    </citation>
    <scope>IDENTIFICATION</scope>
    <source>
        <strain evidence="2">cv. Jemalong A17</strain>
    </source>
</reference>
<reference evidence="1 3" key="2">
    <citation type="journal article" date="2014" name="BMC Genomics">
        <title>An improved genome release (version Mt4.0) for the model legume Medicago truncatula.</title>
        <authorList>
            <person name="Tang H."/>
            <person name="Krishnakumar V."/>
            <person name="Bidwell S."/>
            <person name="Rosen B."/>
            <person name="Chan A."/>
            <person name="Zhou S."/>
            <person name="Gentzbittel L."/>
            <person name="Childs K.L."/>
            <person name="Yandell M."/>
            <person name="Gundlach H."/>
            <person name="Mayer K.F."/>
            <person name="Schwartz D.C."/>
            <person name="Town C.D."/>
        </authorList>
    </citation>
    <scope>GENOME REANNOTATION</scope>
    <source>
        <strain evidence="2 3">cv. Jemalong A17</strain>
    </source>
</reference>
<dbReference type="InterPro" id="IPR027417">
    <property type="entry name" value="P-loop_NTPase"/>
</dbReference>
<dbReference type="EnsemblPlants" id="AES78134">
    <property type="protein sequence ID" value="AES78134"/>
    <property type="gene ID" value="MTR_7g024990"/>
</dbReference>
<proteinExistence type="predicted"/>
<evidence type="ECO:0000313" key="1">
    <source>
        <dbReference type="EMBL" id="AES78134.1"/>
    </source>
</evidence>
<dbReference type="PaxDb" id="3880-AES78134"/>
<keyword evidence="3" id="KW-1185">Reference proteome</keyword>
<dbReference type="AlphaFoldDB" id="G7KXW9"/>
<dbReference type="Proteomes" id="UP000002051">
    <property type="component" value="Unassembled WGS sequence"/>
</dbReference>
<dbReference type="SUPFAM" id="SSF52540">
    <property type="entry name" value="P-loop containing nucleoside triphosphate hydrolases"/>
    <property type="match status" value="1"/>
</dbReference>
<sequence>MCRKERRRTRYHSFLLLQSLGGLGKTTLATKLCWDEQVKGKSMENIIIFVTFSKMLGLLFKKVEGSPLLLVLDDVWPSSESLRSH</sequence>